<dbReference type="Proteomes" id="UP000768646">
    <property type="component" value="Unassembled WGS sequence"/>
</dbReference>
<sequence length="442" mass="48677">MLKYVFSRFFLKANRVPMNMFVFQHKRNLSIHEHLSANLLKNYGISVPNGKVARTPQEAVQIAKELGVNDLVIKAQVLSGGRGKGIFDSGLKGGVKMASSKNISLEDVSFYADKMLGHVLVTKQTGSAGKLCNAIYICERKFVRKECYLAILMDRVTQGPMIIASPEGGVDIETVAKENPDLIFKVPIDITKGLSKDVASSIVEKLSFSPKCHDKAVDTILKLYKVFSEKDATQIEINPLSESIDYEILAMDAKFNFDDNSEFRQDYIFSLRDKSQEDPDEIKASENGLNFIKLDGSIGCLVNGAGLAMATMDIIKFNGGEPANFLDVGGTASPESIREAFSLITKDPKVTTVFVNIFGGIVKCDDIARGLISIMKTMDLNIPVVARLQGTKYEEAQNIINNSGLRFFCFVDLDEAAYKACHFSKIVKLSKDIGVDVSFKSL</sequence>
<proteinExistence type="predicted"/>
<evidence type="ECO:0000313" key="1">
    <source>
        <dbReference type="EMBL" id="KAG4305694.1"/>
    </source>
</evidence>
<evidence type="ECO:0000313" key="2">
    <source>
        <dbReference type="Proteomes" id="UP000768646"/>
    </source>
</evidence>
<organism evidence="1 2">
    <name type="scientific">Pneumocystis oryctolagi</name>
    <dbReference type="NCBI Taxonomy" id="42067"/>
    <lineage>
        <taxon>Eukaryota</taxon>
        <taxon>Fungi</taxon>
        <taxon>Dikarya</taxon>
        <taxon>Ascomycota</taxon>
        <taxon>Taphrinomycotina</taxon>
        <taxon>Pneumocystomycetes</taxon>
        <taxon>Pneumocystaceae</taxon>
        <taxon>Pneumocystis</taxon>
    </lineage>
</organism>
<gene>
    <name evidence="1" type="ORF">PORY_000604</name>
</gene>
<name>A0ACB7CD66_9ASCO</name>
<protein>
    <submittedName>
        <fullName evidence="1">Uncharacterized protein</fullName>
    </submittedName>
</protein>
<comment type="caution">
    <text evidence="1">The sequence shown here is derived from an EMBL/GenBank/DDBJ whole genome shotgun (WGS) entry which is preliminary data.</text>
</comment>
<accession>A0ACB7CD66</accession>
<dbReference type="EMBL" id="JABTEG010000002">
    <property type="protein sequence ID" value="KAG4305694.1"/>
    <property type="molecule type" value="Genomic_DNA"/>
</dbReference>
<reference evidence="1 2" key="1">
    <citation type="journal article" date="2021" name="Commun. Biol.">
        <title>Genomic insights into the host specific adaptation of the Pneumocystis genus.</title>
        <authorList>
            <person name="Cisse O.H."/>
            <person name="Ma L."/>
            <person name="Dekker J.P."/>
            <person name="Khil P.P."/>
            <person name="Youn J.-H."/>
            <person name="Brenchley J.M."/>
            <person name="Blair R."/>
            <person name="Pahar B."/>
            <person name="Chabe M."/>
            <person name="Van Rompay K.K.A."/>
            <person name="Keesler R."/>
            <person name="Sukura A."/>
            <person name="Hirsch V."/>
            <person name="Kutty G."/>
            <person name="Liu Y."/>
            <person name="Peng L."/>
            <person name="Chen J."/>
            <person name="Song J."/>
            <person name="Weissenbacher-Lang C."/>
            <person name="Xu J."/>
            <person name="Upham N.S."/>
            <person name="Stajich J.E."/>
            <person name="Cuomo C.A."/>
            <person name="Cushion M.T."/>
            <person name="Kovacs J.A."/>
        </authorList>
    </citation>
    <scope>NUCLEOTIDE SEQUENCE [LARGE SCALE GENOMIC DNA]</scope>
    <source>
        <strain evidence="1 2">RABM</strain>
    </source>
</reference>
<keyword evidence="2" id="KW-1185">Reference proteome</keyword>